<keyword evidence="9" id="KW-0694">RNA-binding</keyword>
<evidence type="ECO:0000259" key="13">
    <source>
        <dbReference type="PROSITE" id="PS51192"/>
    </source>
</evidence>
<evidence type="ECO:0000256" key="10">
    <source>
        <dbReference type="ARBA" id="ARBA00022946"/>
    </source>
</evidence>
<evidence type="ECO:0000256" key="7">
    <source>
        <dbReference type="ARBA" id="ARBA00022806"/>
    </source>
</evidence>
<evidence type="ECO:0000259" key="14">
    <source>
        <dbReference type="PROSITE" id="PS51194"/>
    </source>
</evidence>
<dbReference type="GO" id="GO:0016787">
    <property type="term" value="F:hydrolase activity"/>
    <property type="evidence" value="ECO:0007669"/>
    <property type="project" value="UniProtKB-KW"/>
</dbReference>
<dbReference type="Gene3D" id="1.20.120.1080">
    <property type="match status" value="1"/>
</dbReference>
<evidence type="ECO:0000313" key="15">
    <source>
        <dbReference type="EMBL" id="TRM65724.1"/>
    </source>
</evidence>
<evidence type="ECO:0000256" key="3">
    <source>
        <dbReference type="ARBA" id="ARBA00022528"/>
    </source>
</evidence>
<feature type="region of interest" description="Disordered" evidence="12">
    <location>
        <begin position="386"/>
        <end position="428"/>
    </location>
</feature>
<evidence type="ECO:0000256" key="2">
    <source>
        <dbReference type="ARBA" id="ARBA00012552"/>
    </source>
</evidence>
<keyword evidence="3" id="KW-0150">Chloroplast</keyword>
<dbReference type="InterPro" id="IPR011545">
    <property type="entry name" value="DEAD/DEAH_box_helicase_dom"/>
</dbReference>
<evidence type="ECO:0000256" key="8">
    <source>
        <dbReference type="ARBA" id="ARBA00022840"/>
    </source>
</evidence>
<comment type="subcellular location">
    <subcellularLocation>
        <location evidence="1">Plastid</location>
        <location evidence="1">Chloroplast</location>
    </subcellularLocation>
</comment>
<feature type="region of interest" description="Disordered" evidence="12">
    <location>
        <begin position="197"/>
        <end position="291"/>
    </location>
</feature>
<dbReference type="Pfam" id="PF00270">
    <property type="entry name" value="DEAD"/>
    <property type="match status" value="1"/>
</dbReference>
<dbReference type="InterPro" id="IPR056890">
    <property type="entry name" value="UBA_DHX29-like"/>
</dbReference>
<dbReference type="SMART" id="SM00490">
    <property type="entry name" value="HELICc"/>
    <property type="match status" value="1"/>
</dbReference>
<dbReference type="PROSITE" id="PS51194">
    <property type="entry name" value="HELICASE_CTER"/>
    <property type="match status" value="1"/>
</dbReference>
<dbReference type="InterPro" id="IPR027417">
    <property type="entry name" value="P-loop_NTPase"/>
</dbReference>
<feature type="compositionally biased region" description="Low complexity" evidence="12">
    <location>
        <begin position="21"/>
        <end position="39"/>
    </location>
</feature>
<feature type="compositionally biased region" description="Low complexity" evidence="12">
    <location>
        <begin position="47"/>
        <end position="66"/>
    </location>
</feature>
<dbReference type="STRING" id="97359.A0A550CLT8"/>
<feature type="domain" description="Helicase ATP-binding" evidence="13">
    <location>
        <begin position="670"/>
        <end position="848"/>
    </location>
</feature>
<evidence type="ECO:0000313" key="16">
    <source>
        <dbReference type="Proteomes" id="UP000320762"/>
    </source>
</evidence>
<feature type="compositionally biased region" description="Low complexity" evidence="12">
    <location>
        <begin position="233"/>
        <end position="245"/>
    </location>
</feature>
<evidence type="ECO:0000256" key="5">
    <source>
        <dbReference type="ARBA" id="ARBA00022741"/>
    </source>
</evidence>
<keyword evidence="16" id="KW-1185">Reference proteome</keyword>
<dbReference type="InterPro" id="IPR011709">
    <property type="entry name" value="DEAD-box_helicase_OB_fold"/>
</dbReference>
<feature type="region of interest" description="Disordered" evidence="12">
    <location>
        <begin position="21"/>
        <end position="68"/>
    </location>
</feature>
<keyword evidence="4" id="KW-0934">Plastid</keyword>
<evidence type="ECO:0000256" key="6">
    <source>
        <dbReference type="ARBA" id="ARBA00022801"/>
    </source>
</evidence>
<keyword evidence="8" id="KW-0067">ATP-binding</keyword>
<dbReference type="Gene3D" id="3.40.50.300">
    <property type="entry name" value="P-loop containing nucleotide triphosphate hydrolases"/>
    <property type="match status" value="2"/>
</dbReference>
<dbReference type="GO" id="GO:0003723">
    <property type="term" value="F:RNA binding"/>
    <property type="evidence" value="ECO:0007669"/>
    <property type="project" value="UniProtKB-KW"/>
</dbReference>
<evidence type="ECO:0000256" key="9">
    <source>
        <dbReference type="ARBA" id="ARBA00022884"/>
    </source>
</evidence>
<dbReference type="Pfam" id="PF00271">
    <property type="entry name" value="Helicase_C"/>
    <property type="match status" value="1"/>
</dbReference>
<protein>
    <recommendedName>
        <fullName evidence="2">RNA helicase</fullName>
        <ecNumber evidence="2">3.6.4.13</ecNumber>
    </recommendedName>
</protein>
<dbReference type="EMBL" id="VDMD01000004">
    <property type="protein sequence ID" value="TRM65724.1"/>
    <property type="molecule type" value="Genomic_DNA"/>
</dbReference>
<dbReference type="EC" id="3.6.4.13" evidence="2"/>
<dbReference type="Pfam" id="PF07717">
    <property type="entry name" value="OB_NTP_bind"/>
    <property type="match status" value="1"/>
</dbReference>
<reference evidence="15 16" key="1">
    <citation type="journal article" date="2019" name="New Phytol.">
        <title>Comparative genomics reveals unique wood-decay strategies and fruiting body development in the Schizophyllaceae.</title>
        <authorList>
            <person name="Almasi E."/>
            <person name="Sahu N."/>
            <person name="Krizsan K."/>
            <person name="Balint B."/>
            <person name="Kovacs G.M."/>
            <person name="Kiss B."/>
            <person name="Cseklye J."/>
            <person name="Drula E."/>
            <person name="Henrissat B."/>
            <person name="Nagy I."/>
            <person name="Chovatia M."/>
            <person name="Adam C."/>
            <person name="LaButti K."/>
            <person name="Lipzen A."/>
            <person name="Riley R."/>
            <person name="Grigoriev I.V."/>
            <person name="Nagy L.G."/>
        </authorList>
    </citation>
    <scope>NUCLEOTIDE SEQUENCE [LARGE SCALE GENOMIC DNA]</scope>
    <source>
        <strain evidence="15 16">NL-1724</strain>
    </source>
</reference>
<dbReference type="GO" id="GO:0003724">
    <property type="term" value="F:RNA helicase activity"/>
    <property type="evidence" value="ECO:0007669"/>
    <property type="project" value="UniProtKB-EC"/>
</dbReference>
<feature type="region of interest" description="Disordered" evidence="12">
    <location>
        <begin position="895"/>
        <end position="919"/>
    </location>
</feature>
<dbReference type="FunFam" id="1.20.120.1080:FF:000002">
    <property type="entry name" value="Putative ATP-dependent RNA helicase DHX36"/>
    <property type="match status" value="1"/>
</dbReference>
<dbReference type="InterPro" id="IPR007502">
    <property type="entry name" value="Helicase-assoc_dom"/>
</dbReference>
<dbReference type="CDD" id="cd18791">
    <property type="entry name" value="SF2_C_RHA"/>
    <property type="match status" value="1"/>
</dbReference>
<feature type="domain" description="Helicase C-terminal" evidence="14">
    <location>
        <begin position="941"/>
        <end position="1119"/>
    </location>
</feature>
<dbReference type="PANTHER" id="PTHR18934:SF145">
    <property type="entry name" value="ATP-DEPENDENT RNA HELICASE DHX57-RELATED"/>
    <property type="match status" value="1"/>
</dbReference>
<dbReference type="OrthoDB" id="5600252at2759"/>
<dbReference type="Proteomes" id="UP000320762">
    <property type="component" value="Unassembled WGS sequence"/>
</dbReference>
<dbReference type="GO" id="GO:0005524">
    <property type="term" value="F:ATP binding"/>
    <property type="evidence" value="ECO:0007669"/>
    <property type="project" value="UniProtKB-KW"/>
</dbReference>
<comment type="caution">
    <text evidence="15">The sequence shown here is derived from an EMBL/GenBank/DDBJ whole genome shotgun (WGS) entry which is preliminary data.</text>
</comment>
<organism evidence="15 16">
    <name type="scientific">Schizophyllum amplum</name>
    <dbReference type="NCBI Taxonomy" id="97359"/>
    <lineage>
        <taxon>Eukaryota</taxon>
        <taxon>Fungi</taxon>
        <taxon>Dikarya</taxon>
        <taxon>Basidiomycota</taxon>
        <taxon>Agaricomycotina</taxon>
        <taxon>Agaricomycetes</taxon>
        <taxon>Agaricomycetidae</taxon>
        <taxon>Agaricales</taxon>
        <taxon>Schizophyllaceae</taxon>
        <taxon>Schizophyllum</taxon>
    </lineage>
</organism>
<keyword evidence="6 15" id="KW-0378">Hydrolase</keyword>
<evidence type="ECO:0000256" key="4">
    <source>
        <dbReference type="ARBA" id="ARBA00022640"/>
    </source>
</evidence>
<evidence type="ECO:0000256" key="1">
    <source>
        <dbReference type="ARBA" id="ARBA00004229"/>
    </source>
</evidence>
<evidence type="ECO:0000256" key="11">
    <source>
        <dbReference type="ARBA" id="ARBA00047984"/>
    </source>
</evidence>
<accession>A0A550CLT8</accession>
<dbReference type="InterPro" id="IPR001650">
    <property type="entry name" value="Helicase_C-like"/>
</dbReference>
<dbReference type="Pfam" id="PF24899">
    <property type="entry name" value="UBA_DHX29"/>
    <property type="match status" value="1"/>
</dbReference>
<dbReference type="CDD" id="cd17917">
    <property type="entry name" value="DEXHc_RHA-like"/>
    <property type="match status" value="1"/>
</dbReference>
<sequence length="1489" mass="165440">MAKKKKTALKPVARGFATTSVPKKVVPVEPVEEPAPTETSPEEESQEAPYVEGDAAGDANKAADSGLSDEEQVLQALVDKLQDKVEKEVTRTVKAIEVDRRFAQTLPVLELDSIATKRVLDLALNSDVRLDGKKSVDDADDKSVTKLGITYGVLRRLGFSEARVDECLRNMNGLDIEEAYDWLYLHCDEAELQFNKEAPDAPEPKTPGSQAKGTPRTPRTPAQFLALSTPTPKSVKASAKASSGKPRLDAQAPAFVPRSLSTTPSAPGTPAAEEDEPDLSKPRTPAPKNGLQQMDDKFALSTQDLSSSDEPHDDYVKIKLHMDEINAQKLKGNPVGMAKLPTLRKQLEDVKQNYFFDFREAEEMYSVARSKADAEALQAKLRGLDAQDGPITTPVKRPKADKKKPPPNISIKSEPGSTVATDDGSESEEGGMFALLEGAPTSGTNSEGKTIPVRDMALPKHWSGRTPKTLLSEAVSKIDRYAAISYSNVSGSSRAMRTRLNIRWEGGRTDEWAMEDVACSEMGQAEQYISLVGLHALSFPATEGFAAGAISSAVGSQTFFRLLPPNFRDLWDELDAARKKREDASNRETWRKLRSILDEKAQRSGKVLKAAKSAPDVKEAPISDAPTQNGEAFSEQLMEAFLARQASLSYQEMLGYRDQLPIAAYRQEIINILDASQVLVLSGETGCGKSTQVPTFILEDQLSRGKPCKIFCTEPRRISAISLAQRVSRELGDATNAVGTNASLVGYSIRLESNTSKNTRLTFVTNGIALRMLENGSGQSGHGTAFDEITHIIIDEVHERTIESDFLLLTLRQLLAQRSDLKVILMSATVDAEKISEYFGGCPTLQVPGRTFPVDVQFLEDAVECTRWKVDEKSPYARRKHDKFNNGKNKIDWSEELGTRDEDEDESDATDDSKARLGKRYSPSTADTINLYDDRLIPYDLIVRLLERICFEDPAMMNYSAAILIFMPGINEIRRLNEMLTEHRAFGGDQFILYPLHSTLSSEAQGSVFNLPPPGIRKIVIATNIAETGITIPDITCVIDTGKHREMRFDEKRQISRLVETFIAKSNAAQRRGRAGRVQSGLCFHLFTKFRHDKMADHPLPEMMRLSLSDLALRIKIMKVKLGNSIEEVLLQALDPPQSVNIQRAVSMLVEVRALTPTEDITPMGRLLSQLPTDVHLGKFLLMAALFRCLDPALTIAATLNSKSPFLSPFGMEQEADRAKASFRMENSDFSTIHNAFATWRRVVTNPSNNASFVKRFCRDAFLSHQNLQQIEDLRQQFLGYLVDSSFIHVDRAFIRELQRSRYTRNRTKFVSVPSEFDVNSENTFLVNAALAAGLYPKLLSVDRGGTMRTISNNQAASFHPSSVNFKRRPLSFGVNHLAYFTLMHSKKLYVWETSPVDDMAIALLCGDHDFKLTANSFFIDRKIRFCVEPKVNMAIKVLRSQLASNLSQQLRGKRLVGTQVQWQELAMMVLGKTKFEDEDGQKSIMLST</sequence>
<dbReference type="SMART" id="SM00487">
    <property type="entry name" value="DEXDc"/>
    <property type="match status" value="1"/>
</dbReference>
<dbReference type="PROSITE" id="PS51192">
    <property type="entry name" value="HELICASE_ATP_BIND_1"/>
    <property type="match status" value="1"/>
</dbReference>
<dbReference type="SMART" id="SM00847">
    <property type="entry name" value="HA2"/>
    <property type="match status" value="1"/>
</dbReference>
<keyword evidence="7" id="KW-0347">Helicase</keyword>
<evidence type="ECO:0000256" key="12">
    <source>
        <dbReference type="SAM" id="MobiDB-lite"/>
    </source>
</evidence>
<keyword evidence="5" id="KW-0547">Nucleotide-binding</keyword>
<dbReference type="FunFam" id="3.40.50.300:FF:000500">
    <property type="entry name" value="ATP-dependent RNA helicase DHX29"/>
    <property type="match status" value="1"/>
</dbReference>
<gene>
    <name evidence="15" type="ORF">BD626DRAFT_485654</name>
</gene>
<dbReference type="InterPro" id="IPR014001">
    <property type="entry name" value="Helicase_ATP-bd"/>
</dbReference>
<keyword evidence="10" id="KW-0809">Transit peptide</keyword>
<comment type="catalytic activity">
    <reaction evidence="11">
        <text>ATP + H2O = ADP + phosphate + H(+)</text>
        <dbReference type="Rhea" id="RHEA:13065"/>
        <dbReference type="ChEBI" id="CHEBI:15377"/>
        <dbReference type="ChEBI" id="CHEBI:15378"/>
        <dbReference type="ChEBI" id="CHEBI:30616"/>
        <dbReference type="ChEBI" id="CHEBI:43474"/>
        <dbReference type="ChEBI" id="CHEBI:456216"/>
        <dbReference type="EC" id="3.6.4.13"/>
    </reaction>
</comment>
<proteinExistence type="predicted"/>
<dbReference type="FunFam" id="3.40.50.300:FF:000819">
    <property type="entry name" value="ATP dependent RNA helicase, putative"/>
    <property type="match status" value="1"/>
</dbReference>
<dbReference type="PANTHER" id="PTHR18934">
    <property type="entry name" value="ATP-DEPENDENT RNA HELICASE"/>
    <property type="match status" value="1"/>
</dbReference>
<dbReference type="Pfam" id="PF21010">
    <property type="entry name" value="HA2_C"/>
    <property type="match status" value="1"/>
</dbReference>
<name>A0A550CLT8_9AGAR</name>
<dbReference type="SUPFAM" id="SSF52540">
    <property type="entry name" value="P-loop containing nucleoside triphosphate hydrolases"/>
    <property type="match status" value="1"/>
</dbReference>
<feature type="compositionally biased region" description="Acidic residues" evidence="12">
    <location>
        <begin position="901"/>
        <end position="910"/>
    </location>
</feature>